<proteinExistence type="predicted"/>
<dbReference type="EMBL" id="JAVIIQ010000039">
    <property type="protein sequence ID" value="MDX8535923.1"/>
    <property type="molecule type" value="Genomic_DNA"/>
</dbReference>
<gene>
    <name evidence="1" type="ORF">RFM42_33650</name>
</gene>
<sequence>MTYAFMKTLKVEAVYPMALETFDDVIDHLLHFIEDVYNARRLHTALVYLSPEDQHIRQTGKSAA</sequence>
<dbReference type="Proteomes" id="UP001285154">
    <property type="component" value="Unassembled WGS sequence"/>
</dbReference>
<reference evidence="1 2" key="1">
    <citation type="submission" date="2023-08" db="EMBL/GenBank/DDBJ databases">
        <title>Implementing the SeqCode for naming new Mesorhizobium species isolated from Vachellia karroo root nodules.</title>
        <authorList>
            <person name="Van Lill M."/>
        </authorList>
    </citation>
    <scope>NUCLEOTIDE SEQUENCE [LARGE SCALE GENOMIC DNA]</scope>
    <source>
        <strain evidence="1 2">VK25D</strain>
    </source>
</reference>
<protein>
    <submittedName>
        <fullName evidence="1">IS3 family transposase</fullName>
    </submittedName>
</protein>
<accession>A0ABU5AF86</accession>
<evidence type="ECO:0000313" key="2">
    <source>
        <dbReference type="Proteomes" id="UP001285154"/>
    </source>
</evidence>
<comment type="caution">
    <text evidence="1">The sequence shown here is derived from an EMBL/GenBank/DDBJ whole genome shotgun (WGS) entry which is preliminary data.</text>
</comment>
<keyword evidence="2" id="KW-1185">Reference proteome</keyword>
<dbReference type="RefSeq" id="WP_320253468.1">
    <property type="nucleotide sequence ID" value="NZ_JAVIIQ010000039.1"/>
</dbReference>
<organism evidence="1 2">
    <name type="scientific">Mesorhizobium vachelliae</name>
    <dbReference type="NCBI Taxonomy" id="3072309"/>
    <lineage>
        <taxon>Bacteria</taxon>
        <taxon>Pseudomonadati</taxon>
        <taxon>Pseudomonadota</taxon>
        <taxon>Alphaproteobacteria</taxon>
        <taxon>Hyphomicrobiales</taxon>
        <taxon>Phyllobacteriaceae</taxon>
        <taxon>Mesorhizobium</taxon>
    </lineage>
</organism>
<name>A0ABU5AF86_9HYPH</name>
<evidence type="ECO:0000313" key="1">
    <source>
        <dbReference type="EMBL" id="MDX8535923.1"/>
    </source>
</evidence>